<keyword evidence="3" id="KW-1185">Reference proteome</keyword>
<feature type="region of interest" description="Disordered" evidence="1">
    <location>
        <begin position="164"/>
        <end position="197"/>
    </location>
</feature>
<dbReference type="Proteomes" id="UP000011115">
    <property type="component" value="Unassembled WGS sequence"/>
</dbReference>
<sequence>MVAQPSTEPDPGQRSGRQHVEDSISIEGTTTIETDLGQMSGKQYVVESICLENIVAAIEIDPRQLSGKKYVKECSDGMARSKVAGRNMPPRKVRAQNFKINERRSNPPKKGKQGPPPRDKSKGERLISGRETTPRGPSIPSWAHGFYAAMRNFWVDIPVATSGGSSTTIFSDLTPGTDAQVQTDAPGPDAQTDEATA</sequence>
<reference evidence="2" key="2">
    <citation type="submission" date="2015-06" db="UniProtKB">
        <authorList>
            <consortium name="EnsemblPlants"/>
        </authorList>
    </citation>
    <scope>IDENTIFICATION</scope>
    <source>
        <strain evidence="2">DM1-3 516 R44</strain>
    </source>
</reference>
<evidence type="ECO:0000256" key="1">
    <source>
        <dbReference type="SAM" id="MobiDB-lite"/>
    </source>
</evidence>
<feature type="compositionally biased region" description="Basic and acidic residues" evidence="1">
    <location>
        <begin position="117"/>
        <end position="128"/>
    </location>
</feature>
<feature type="region of interest" description="Disordered" evidence="1">
    <location>
        <begin position="81"/>
        <end position="141"/>
    </location>
</feature>
<accession>M1DCC6</accession>
<feature type="region of interest" description="Disordered" evidence="1">
    <location>
        <begin position="1"/>
        <end position="23"/>
    </location>
</feature>
<dbReference type="HOGENOM" id="CLU_1386321_0_0_1"/>
<dbReference type="Gramene" id="PGSC0003DMT400086712">
    <property type="protein sequence ID" value="PGSC0003DMT400086712"/>
    <property type="gene ID" value="PGSC0003DMG400036283"/>
</dbReference>
<evidence type="ECO:0000313" key="3">
    <source>
        <dbReference type="Proteomes" id="UP000011115"/>
    </source>
</evidence>
<proteinExistence type="predicted"/>
<dbReference type="InParanoid" id="M1DCC6"/>
<evidence type="ECO:0000313" key="2">
    <source>
        <dbReference type="EnsemblPlants" id="PGSC0003DMT400086712"/>
    </source>
</evidence>
<evidence type="ECO:0008006" key="4">
    <source>
        <dbReference type="Google" id="ProtNLM"/>
    </source>
</evidence>
<dbReference type="EnsemblPlants" id="PGSC0003DMT400086712">
    <property type="protein sequence ID" value="PGSC0003DMT400086712"/>
    <property type="gene ID" value="PGSC0003DMG400036283"/>
</dbReference>
<protein>
    <recommendedName>
        <fullName evidence="4">Integrase core domain containing protein</fullName>
    </recommendedName>
</protein>
<dbReference type="PaxDb" id="4113-PGSC0003DMT400086712"/>
<organism evidence="2 3">
    <name type="scientific">Solanum tuberosum</name>
    <name type="common">Potato</name>
    <dbReference type="NCBI Taxonomy" id="4113"/>
    <lineage>
        <taxon>Eukaryota</taxon>
        <taxon>Viridiplantae</taxon>
        <taxon>Streptophyta</taxon>
        <taxon>Embryophyta</taxon>
        <taxon>Tracheophyta</taxon>
        <taxon>Spermatophyta</taxon>
        <taxon>Magnoliopsida</taxon>
        <taxon>eudicotyledons</taxon>
        <taxon>Gunneridae</taxon>
        <taxon>Pentapetalae</taxon>
        <taxon>asterids</taxon>
        <taxon>lamiids</taxon>
        <taxon>Solanales</taxon>
        <taxon>Solanaceae</taxon>
        <taxon>Solanoideae</taxon>
        <taxon>Solaneae</taxon>
        <taxon>Solanum</taxon>
    </lineage>
</organism>
<reference evidence="3" key="1">
    <citation type="journal article" date="2011" name="Nature">
        <title>Genome sequence and analysis of the tuber crop potato.</title>
        <authorList>
            <consortium name="The Potato Genome Sequencing Consortium"/>
        </authorList>
    </citation>
    <scope>NUCLEOTIDE SEQUENCE [LARGE SCALE GENOMIC DNA]</scope>
    <source>
        <strain evidence="3">cv. DM1-3 516 R44</strain>
    </source>
</reference>
<dbReference type="AlphaFoldDB" id="M1DCC6"/>
<name>M1DCC6_SOLTU</name>